<reference evidence="6 7" key="1">
    <citation type="journal article" date="2016" name="Mol. Biol. Evol.">
        <title>Comparative Genomics of Early-Diverging Mushroom-Forming Fungi Provides Insights into the Origins of Lignocellulose Decay Capabilities.</title>
        <authorList>
            <person name="Nagy L.G."/>
            <person name="Riley R."/>
            <person name="Tritt A."/>
            <person name="Adam C."/>
            <person name="Daum C."/>
            <person name="Floudas D."/>
            <person name="Sun H."/>
            <person name="Yadav J.S."/>
            <person name="Pangilinan J."/>
            <person name="Larsson K.H."/>
            <person name="Matsuura K."/>
            <person name="Barry K."/>
            <person name="Labutti K."/>
            <person name="Kuo R."/>
            <person name="Ohm R.A."/>
            <person name="Bhattacharya S.S."/>
            <person name="Shirouzu T."/>
            <person name="Yoshinaga Y."/>
            <person name="Martin F.M."/>
            <person name="Grigoriev I.V."/>
            <person name="Hibbett D.S."/>
        </authorList>
    </citation>
    <scope>NUCLEOTIDE SEQUENCE [LARGE SCALE GENOMIC DNA]</scope>
    <source>
        <strain evidence="6 7">HHB12029</strain>
    </source>
</reference>
<evidence type="ECO:0000256" key="1">
    <source>
        <dbReference type="ARBA" id="ARBA00005664"/>
    </source>
</evidence>
<feature type="transmembrane region" description="Helical" evidence="5">
    <location>
        <begin position="7"/>
        <end position="29"/>
    </location>
</feature>
<evidence type="ECO:0000256" key="5">
    <source>
        <dbReference type="SAM" id="Phobius"/>
    </source>
</evidence>
<gene>
    <name evidence="6" type="ORF">EXIGLDRAFT_845342</name>
</gene>
<dbReference type="InParanoid" id="A0A165BHV8"/>
<sequence>MLRHPSLVPFLVGAAVSFVFYSLVIFAPLQYDLRLSFLPESLRSSPQPATLASTGELDPLVAFRHAWSFVPSPAPATQRKRTYVDDPRQICVMAADTRPLAAVAPSSVPDDVMHALDFRTFSTYYALWWSLRHGYTYRMVRTTRQAGYSPIWSKTRAIRDMVANPDCKIVVFFDSDAYVTQPSWPIEDLLDRWGFHERAAMLLAMDQPVHSMPQNQNATNTGFMVFRSGQKALDILDAIMECPEKIPECKEWKMREKYEQTAFNLFVRPTLKEGEDLILVPCTEANGNFKNRYCKGEFVTHAWHALDSVTERAGQIMLRETFAWLATTFDGERVVDPRTRTDLLAPPAPSTSSASSQIDHDHTGHERRHYQRFHH</sequence>
<keyword evidence="2" id="KW-0328">Glycosyltransferase</keyword>
<organism evidence="6 7">
    <name type="scientific">Exidia glandulosa HHB12029</name>
    <dbReference type="NCBI Taxonomy" id="1314781"/>
    <lineage>
        <taxon>Eukaryota</taxon>
        <taxon>Fungi</taxon>
        <taxon>Dikarya</taxon>
        <taxon>Basidiomycota</taxon>
        <taxon>Agaricomycotina</taxon>
        <taxon>Agaricomycetes</taxon>
        <taxon>Auriculariales</taxon>
        <taxon>Exidiaceae</taxon>
        <taxon>Exidia</taxon>
    </lineage>
</organism>
<evidence type="ECO:0000256" key="4">
    <source>
        <dbReference type="SAM" id="MobiDB-lite"/>
    </source>
</evidence>
<dbReference type="AlphaFoldDB" id="A0A165BHV8"/>
<evidence type="ECO:0000313" key="7">
    <source>
        <dbReference type="Proteomes" id="UP000077266"/>
    </source>
</evidence>
<feature type="compositionally biased region" description="Basic residues" evidence="4">
    <location>
        <begin position="365"/>
        <end position="375"/>
    </location>
</feature>
<dbReference type="InterPro" id="IPR008630">
    <property type="entry name" value="Glyco_trans_34"/>
</dbReference>
<evidence type="ECO:0008006" key="8">
    <source>
        <dbReference type="Google" id="ProtNLM"/>
    </source>
</evidence>
<comment type="similarity">
    <text evidence="1">Belongs to the glycosyltransferase 34 family.</text>
</comment>
<feature type="region of interest" description="Disordered" evidence="4">
    <location>
        <begin position="338"/>
        <end position="375"/>
    </location>
</feature>
<keyword evidence="5" id="KW-1133">Transmembrane helix</keyword>
<dbReference type="GO" id="GO:0016757">
    <property type="term" value="F:glycosyltransferase activity"/>
    <property type="evidence" value="ECO:0007669"/>
    <property type="project" value="UniProtKB-KW"/>
</dbReference>
<keyword evidence="5" id="KW-0812">Transmembrane</keyword>
<proteinExistence type="inferred from homology"/>
<keyword evidence="3" id="KW-0808">Transferase</keyword>
<dbReference type="Gene3D" id="3.90.550.10">
    <property type="entry name" value="Spore Coat Polysaccharide Biosynthesis Protein SpsA, Chain A"/>
    <property type="match status" value="1"/>
</dbReference>
<protein>
    <recommendedName>
        <fullName evidence="8">Nucleotide-diphospho-sugar transferase domain-containing protein</fullName>
    </recommendedName>
</protein>
<dbReference type="OrthoDB" id="3224560at2759"/>
<evidence type="ECO:0000256" key="2">
    <source>
        <dbReference type="ARBA" id="ARBA00022676"/>
    </source>
</evidence>
<dbReference type="GO" id="GO:0006487">
    <property type="term" value="P:protein N-linked glycosylation"/>
    <property type="evidence" value="ECO:0007669"/>
    <property type="project" value="TreeGrafter"/>
</dbReference>
<evidence type="ECO:0000256" key="3">
    <source>
        <dbReference type="ARBA" id="ARBA00022679"/>
    </source>
</evidence>
<evidence type="ECO:0000313" key="6">
    <source>
        <dbReference type="EMBL" id="KZV80681.1"/>
    </source>
</evidence>
<keyword evidence="5" id="KW-0472">Membrane</keyword>
<dbReference type="PANTHER" id="PTHR31306">
    <property type="entry name" value="ALPHA-1,6-MANNOSYLTRANSFERASE MNN11-RELATED"/>
    <property type="match status" value="1"/>
</dbReference>
<accession>A0A165BHV8</accession>
<dbReference type="GO" id="GO:0000139">
    <property type="term" value="C:Golgi membrane"/>
    <property type="evidence" value="ECO:0007669"/>
    <property type="project" value="TreeGrafter"/>
</dbReference>
<name>A0A165BHV8_EXIGL</name>
<keyword evidence="7" id="KW-1185">Reference proteome</keyword>
<dbReference type="Pfam" id="PF05637">
    <property type="entry name" value="Glyco_transf_34"/>
    <property type="match status" value="1"/>
</dbReference>
<dbReference type="InterPro" id="IPR029044">
    <property type="entry name" value="Nucleotide-diphossugar_trans"/>
</dbReference>
<dbReference type="Proteomes" id="UP000077266">
    <property type="component" value="Unassembled WGS sequence"/>
</dbReference>
<dbReference type="PANTHER" id="PTHR31306:SF3">
    <property type="entry name" value="NUCLEOTIDE-DIPHOSPHO-SUGAR TRANSFERASE DOMAIN-CONTAINING PROTEIN"/>
    <property type="match status" value="1"/>
</dbReference>
<dbReference type="EMBL" id="KV426459">
    <property type="protein sequence ID" value="KZV80681.1"/>
    <property type="molecule type" value="Genomic_DNA"/>
</dbReference>